<proteinExistence type="predicted"/>
<evidence type="ECO:0000259" key="2">
    <source>
        <dbReference type="PROSITE" id="PS50110"/>
    </source>
</evidence>
<dbReference type="Pfam" id="PF04397">
    <property type="entry name" value="LytTR"/>
    <property type="match status" value="1"/>
</dbReference>
<evidence type="ECO:0000313" key="4">
    <source>
        <dbReference type="EMBL" id="XBG62584.1"/>
    </source>
</evidence>
<dbReference type="RefSeq" id="WP_347925909.1">
    <property type="nucleotide sequence ID" value="NZ_CP157199.1"/>
</dbReference>
<dbReference type="SMART" id="SM00850">
    <property type="entry name" value="LytTR"/>
    <property type="match status" value="1"/>
</dbReference>
<name>A0AAU7BW89_9FLAO</name>
<dbReference type="PROSITE" id="PS50930">
    <property type="entry name" value="HTH_LYTTR"/>
    <property type="match status" value="1"/>
</dbReference>
<evidence type="ECO:0000259" key="3">
    <source>
        <dbReference type="PROSITE" id="PS50930"/>
    </source>
</evidence>
<gene>
    <name evidence="4" type="ORF">ABGB03_06660</name>
</gene>
<dbReference type="Gene3D" id="2.40.50.1020">
    <property type="entry name" value="LytTr DNA-binding domain"/>
    <property type="match status" value="1"/>
</dbReference>
<dbReference type="EMBL" id="CP157199">
    <property type="protein sequence ID" value="XBG62584.1"/>
    <property type="molecule type" value="Genomic_DNA"/>
</dbReference>
<evidence type="ECO:0000256" key="1">
    <source>
        <dbReference type="PROSITE-ProRule" id="PRU00169"/>
    </source>
</evidence>
<organism evidence="4">
    <name type="scientific">Pontimicrobium sp. SW4</name>
    <dbReference type="NCBI Taxonomy" id="3153519"/>
    <lineage>
        <taxon>Bacteria</taxon>
        <taxon>Pseudomonadati</taxon>
        <taxon>Bacteroidota</taxon>
        <taxon>Flavobacteriia</taxon>
        <taxon>Flavobacteriales</taxon>
        <taxon>Flavobacteriaceae</taxon>
        <taxon>Pontimicrobium</taxon>
    </lineage>
</organism>
<dbReference type="AlphaFoldDB" id="A0AAU7BW89"/>
<keyword evidence="1" id="KW-0597">Phosphoprotein</keyword>
<dbReference type="InterPro" id="IPR007492">
    <property type="entry name" value="LytTR_DNA-bd_dom"/>
</dbReference>
<accession>A0AAU7BW89</accession>
<feature type="domain" description="Response regulatory" evidence="2">
    <location>
        <begin position="5"/>
        <end position="116"/>
    </location>
</feature>
<dbReference type="SMART" id="SM00448">
    <property type="entry name" value="REC"/>
    <property type="match status" value="1"/>
</dbReference>
<dbReference type="InterPro" id="IPR011006">
    <property type="entry name" value="CheY-like_superfamily"/>
</dbReference>
<dbReference type="Pfam" id="PF00072">
    <property type="entry name" value="Response_reg"/>
    <property type="match status" value="1"/>
</dbReference>
<dbReference type="PROSITE" id="PS50110">
    <property type="entry name" value="RESPONSE_REGULATORY"/>
    <property type="match status" value="1"/>
</dbReference>
<dbReference type="InterPro" id="IPR001789">
    <property type="entry name" value="Sig_transdc_resp-reg_receiver"/>
</dbReference>
<dbReference type="GO" id="GO:0003677">
    <property type="term" value="F:DNA binding"/>
    <property type="evidence" value="ECO:0007669"/>
    <property type="project" value="InterPro"/>
</dbReference>
<dbReference type="Gene3D" id="3.40.50.2300">
    <property type="match status" value="1"/>
</dbReference>
<sequence length="239" mass="28165">MEKYKVIIIDDERLAREEVKRYLQPLPEFEIVGEANNADSGKELIETKKPHLIFLDIQMPKKTGFDLLDELTTVPEIIFTTAYSEYATKAFDVNALDYLVKPIREERFIKSIEKVKEEFSKIRQERKTFSIQHKIFIKDGAKCYFIPLGDIKYIDSLENYARFHFNGNKAMLKQSLNTIEKKLDATVFFRVNRSQIINTQYIKDVYPHLKNRLKIVFTTGETFDVSSRQSVRFKNWNSL</sequence>
<protein>
    <submittedName>
        <fullName evidence="4">Response regulator transcription factor</fullName>
    </submittedName>
</protein>
<dbReference type="SUPFAM" id="SSF52172">
    <property type="entry name" value="CheY-like"/>
    <property type="match status" value="1"/>
</dbReference>
<dbReference type="InterPro" id="IPR046947">
    <property type="entry name" value="LytR-like"/>
</dbReference>
<dbReference type="GO" id="GO:0000156">
    <property type="term" value="F:phosphorelay response regulator activity"/>
    <property type="evidence" value="ECO:0007669"/>
    <property type="project" value="InterPro"/>
</dbReference>
<dbReference type="PANTHER" id="PTHR37299">
    <property type="entry name" value="TRANSCRIPTIONAL REGULATOR-RELATED"/>
    <property type="match status" value="1"/>
</dbReference>
<feature type="modified residue" description="4-aspartylphosphate" evidence="1">
    <location>
        <position position="56"/>
    </location>
</feature>
<feature type="domain" description="HTH LytTR-type" evidence="3">
    <location>
        <begin position="135"/>
        <end position="205"/>
    </location>
</feature>
<reference evidence="4" key="1">
    <citation type="submission" date="2024-05" db="EMBL/GenBank/DDBJ databases">
        <title>Pontimicrobium maritimus sp. nov., isolated form sea water.</title>
        <authorList>
            <person name="Muhammad N."/>
            <person name="Vuong T.Q."/>
            <person name="Han H.L."/>
            <person name="Kim S.-G."/>
        </authorList>
    </citation>
    <scope>NUCLEOTIDE SEQUENCE</scope>
    <source>
        <strain evidence="4">SW4</strain>
    </source>
</reference>
<dbReference type="PANTHER" id="PTHR37299:SF1">
    <property type="entry name" value="STAGE 0 SPORULATION PROTEIN A HOMOLOG"/>
    <property type="match status" value="1"/>
</dbReference>